<reference evidence="1 2" key="1">
    <citation type="submission" date="2023-03" db="EMBL/GenBank/DDBJ databases">
        <title>High recombination rates correlate with genetic variation in Cardiocondyla obscurior ants.</title>
        <authorList>
            <person name="Errbii M."/>
        </authorList>
    </citation>
    <scope>NUCLEOTIDE SEQUENCE [LARGE SCALE GENOMIC DNA]</scope>
    <source>
        <strain evidence="1">Alpha-2009</strain>
        <tissue evidence="1">Whole body</tissue>
    </source>
</reference>
<proteinExistence type="predicted"/>
<dbReference type="Proteomes" id="UP001430953">
    <property type="component" value="Unassembled WGS sequence"/>
</dbReference>
<evidence type="ECO:0000313" key="2">
    <source>
        <dbReference type="Proteomes" id="UP001430953"/>
    </source>
</evidence>
<dbReference type="EMBL" id="JADYXP020000014">
    <property type="protein sequence ID" value="KAL0110109.1"/>
    <property type="molecule type" value="Genomic_DNA"/>
</dbReference>
<keyword evidence="2" id="KW-1185">Reference proteome</keyword>
<name>A0AAW2F2C8_9HYME</name>
<gene>
    <name evidence="1" type="ORF">PUN28_013629</name>
</gene>
<evidence type="ECO:0000313" key="1">
    <source>
        <dbReference type="EMBL" id="KAL0110109.1"/>
    </source>
</evidence>
<sequence length="118" mass="13358">MPVNGVVTFNSRAVGCPLINASVYYLLARAGNGRFKRIFHQNNRKVKSSSLFQWSDTRVFSRRALLSRAPSCATKLRAEAGSLEPERFPGAHNEIERSLRSRLPVSRNMRARNIAWVN</sequence>
<dbReference type="AlphaFoldDB" id="A0AAW2F2C8"/>
<protein>
    <submittedName>
        <fullName evidence="1">Uncharacterized protein</fullName>
    </submittedName>
</protein>
<accession>A0AAW2F2C8</accession>
<organism evidence="1 2">
    <name type="scientific">Cardiocondyla obscurior</name>
    <dbReference type="NCBI Taxonomy" id="286306"/>
    <lineage>
        <taxon>Eukaryota</taxon>
        <taxon>Metazoa</taxon>
        <taxon>Ecdysozoa</taxon>
        <taxon>Arthropoda</taxon>
        <taxon>Hexapoda</taxon>
        <taxon>Insecta</taxon>
        <taxon>Pterygota</taxon>
        <taxon>Neoptera</taxon>
        <taxon>Endopterygota</taxon>
        <taxon>Hymenoptera</taxon>
        <taxon>Apocrita</taxon>
        <taxon>Aculeata</taxon>
        <taxon>Formicoidea</taxon>
        <taxon>Formicidae</taxon>
        <taxon>Myrmicinae</taxon>
        <taxon>Cardiocondyla</taxon>
    </lineage>
</organism>
<comment type="caution">
    <text evidence="1">The sequence shown here is derived from an EMBL/GenBank/DDBJ whole genome shotgun (WGS) entry which is preliminary data.</text>
</comment>